<dbReference type="AlphaFoldDB" id="A0AAV2LK50"/>
<accession>A0AAV2LK50</accession>
<keyword evidence="3" id="KW-1185">Reference proteome</keyword>
<feature type="coiled-coil region" evidence="1">
    <location>
        <begin position="75"/>
        <end position="320"/>
    </location>
</feature>
<gene>
    <name evidence="2" type="ORF">KC01_LOCUS28174</name>
</gene>
<dbReference type="EMBL" id="OZ035845">
    <property type="protein sequence ID" value="CAL1600009.1"/>
    <property type="molecule type" value="Genomic_DNA"/>
</dbReference>
<name>A0AAV2LK50_KNICA</name>
<protein>
    <submittedName>
        <fullName evidence="2">Uncharacterized protein</fullName>
    </submittedName>
</protein>
<proteinExistence type="predicted"/>
<dbReference type="Proteomes" id="UP001497482">
    <property type="component" value="Chromosome 23"/>
</dbReference>
<evidence type="ECO:0000313" key="2">
    <source>
        <dbReference type="EMBL" id="CAL1600009.1"/>
    </source>
</evidence>
<evidence type="ECO:0000256" key="1">
    <source>
        <dbReference type="SAM" id="Coils"/>
    </source>
</evidence>
<keyword evidence="1" id="KW-0175">Coiled coil</keyword>
<reference evidence="2 3" key="1">
    <citation type="submission" date="2024-04" db="EMBL/GenBank/DDBJ databases">
        <authorList>
            <person name="Waldvogel A.-M."/>
            <person name="Schoenle A."/>
        </authorList>
    </citation>
    <scope>NUCLEOTIDE SEQUENCE [LARGE SCALE GENOMIC DNA]</scope>
</reference>
<sequence>MSVDQDNEQCPTRRLLIALLKQRQLDAESLKLVQSQVTKMQPLTPRWNDQIEDNNEYIQKPYSDFLEQDPVQSLLDDLNRSIVKANSLRELLLEEQEKNQALKDQMKEEIKAKAAALRDMQGQQRQRDKLQTKMETLTSVLEQRRRAVEELQDKYEAICNQMKEEMKAKTAAQNLLLEEQEKNQALKDQMKEEIMGKVAAEGDVMKLQKEKEKLETEVLSLRNALEQESHAKDSLKAEVFSLRSSLDKEKTKISAPTQEKIDTLQMRVLKTKQKMEGLKETHAQQLWTEKQNVQEISEALTTAENNNSALTKEYKDRQEATEVKQERSLWERSLWALRKRLFRRGVKVHPMNVPSV</sequence>
<organism evidence="2 3">
    <name type="scientific">Knipowitschia caucasica</name>
    <name type="common">Caucasian dwarf goby</name>
    <name type="synonym">Pomatoschistus caucasicus</name>
    <dbReference type="NCBI Taxonomy" id="637954"/>
    <lineage>
        <taxon>Eukaryota</taxon>
        <taxon>Metazoa</taxon>
        <taxon>Chordata</taxon>
        <taxon>Craniata</taxon>
        <taxon>Vertebrata</taxon>
        <taxon>Euteleostomi</taxon>
        <taxon>Actinopterygii</taxon>
        <taxon>Neopterygii</taxon>
        <taxon>Teleostei</taxon>
        <taxon>Neoteleostei</taxon>
        <taxon>Acanthomorphata</taxon>
        <taxon>Gobiaria</taxon>
        <taxon>Gobiiformes</taxon>
        <taxon>Gobioidei</taxon>
        <taxon>Gobiidae</taxon>
        <taxon>Gobiinae</taxon>
        <taxon>Knipowitschia</taxon>
    </lineage>
</organism>
<evidence type="ECO:0000313" key="3">
    <source>
        <dbReference type="Proteomes" id="UP001497482"/>
    </source>
</evidence>